<evidence type="ECO:0000256" key="1">
    <source>
        <dbReference type="SAM" id="MobiDB-lite"/>
    </source>
</evidence>
<accession>A0A552DWI6</accession>
<comment type="caution">
    <text evidence="2">The sequence shown here is derived from an EMBL/GenBank/DDBJ whole genome shotgun (WGS) entry which is preliminary data.</text>
</comment>
<gene>
    <name evidence="2" type="ORF">EWV81_09525</name>
</gene>
<organism evidence="2 3">
    <name type="scientific">Microcystis aeruginosa Ma_SC_T_19800800_S464</name>
    <dbReference type="NCBI Taxonomy" id="2486257"/>
    <lineage>
        <taxon>Bacteria</taxon>
        <taxon>Bacillati</taxon>
        <taxon>Cyanobacteriota</taxon>
        <taxon>Cyanophyceae</taxon>
        <taxon>Oscillatoriophycideae</taxon>
        <taxon>Chroococcales</taxon>
        <taxon>Microcystaceae</taxon>
        <taxon>Microcystis</taxon>
    </lineage>
</organism>
<evidence type="ECO:0000313" key="2">
    <source>
        <dbReference type="EMBL" id="TRU26598.1"/>
    </source>
</evidence>
<reference evidence="2 3" key="1">
    <citation type="submission" date="2019-01" db="EMBL/GenBank/DDBJ databases">
        <title>Coherence of Microcystis species and biogeography revealed through population genomics.</title>
        <authorList>
            <person name="Perez-Carrascal O.M."/>
            <person name="Terrat Y."/>
            <person name="Giani A."/>
            <person name="Fortin N."/>
            <person name="Tromas N."/>
            <person name="Shapiro B.J."/>
        </authorList>
    </citation>
    <scope>NUCLEOTIDE SEQUENCE [LARGE SCALE GENOMIC DNA]</scope>
    <source>
        <strain evidence="2">Ma_SC_T_19800800_S464</strain>
    </source>
</reference>
<dbReference type="NCBIfam" id="TIGR04447">
    <property type="entry name" value="PatC_TenC_TruC"/>
    <property type="match status" value="1"/>
</dbReference>
<dbReference type="EMBL" id="SFBL01000080">
    <property type="protein sequence ID" value="TRU26598.1"/>
    <property type="molecule type" value="Genomic_DNA"/>
</dbReference>
<sequence>MADSKSSKQSETNPNVEQPETKKSNIQPQETTQPKAKYIPATGLEDYGRWKLMFQDRKANPNDPPFRRGQIWC</sequence>
<dbReference type="InterPro" id="IPR031035">
    <property type="entry name" value="PatC_TenC_TruC"/>
</dbReference>
<dbReference type="AlphaFoldDB" id="A0A552DWI6"/>
<evidence type="ECO:0000313" key="3">
    <source>
        <dbReference type="Proteomes" id="UP000319313"/>
    </source>
</evidence>
<proteinExistence type="predicted"/>
<dbReference type="Proteomes" id="UP000319313">
    <property type="component" value="Unassembled WGS sequence"/>
</dbReference>
<feature type="region of interest" description="Disordered" evidence="1">
    <location>
        <begin position="1"/>
        <end position="40"/>
    </location>
</feature>
<name>A0A552DWI6_MICAE</name>
<protein>
    <submittedName>
        <fullName evidence="2">Cyanobactin biosynthesis PatC/TenC/TruC family protein</fullName>
    </submittedName>
</protein>
<feature type="compositionally biased region" description="Polar residues" evidence="1">
    <location>
        <begin position="9"/>
        <end position="34"/>
    </location>
</feature>